<evidence type="ECO:0000256" key="1">
    <source>
        <dbReference type="ARBA" id="ARBA00022801"/>
    </source>
</evidence>
<evidence type="ECO:0000313" key="4">
    <source>
        <dbReference type="Proteomes" id="UP001195903"/>
    </source>
</evidence>
<dbReference type="EMBL" id="JAHEPS010000007">
    <property type="protein sequence ID" value="MBT1445956.1"/>
    <property type="molecule type" value="Genomic_DNA"/>
</dbReference>
<dbReference type="InterPro" id="IPR000073">
    <property type="entry name" value="AB_hydrolase_1"/>
</dbReference>
<organism evidence="3 4">
    <name type="scientific">Shewanella jiangmenensis</name>
    <dbReference type="NCBI Taxonomy" id="2837387"/>
    <lineage>
        <taxon>Bacteria</taxon>
        <taxon>Pseudomonadati</taxon>
        <taxon>Pseudomonadota</taxon>
        <taxon>Gammaproteobacteria</taxon>
        <taxon>Alteromonadales</taxon>
        <taxon>Shewanellaceae</taxon>
        <taxon>Shewanella</taxon>
    </lineage>
</organism>
<comment type="caution">
    <text evidence="3">The sequence shown here is derived from an EMBL/GenBank/DDBJ whole genome shotgun (WGS) entry which is preliminary data.</text>
</comment>
<sequence>MHYQTRGQGPDVVLVHGLFGDLDNLKSLAQALEANFRVTRIDVPNHGQSPHWEHMDYPRLAGALVSLLDSLDIAKAHLVGHSMGGKIVLATALLFPERVASVVAADIAPVAYPPRHQTVFNALTSLPLDGSVDRKGALTHMLAKGVDEGTAQFLLKSLRRVEATTGLGSDSNSETGTKVNQFAWRMNLDGLIAAYDELIGWPIEGKRYLGDTLFIRGDESDYVTAAHKEAILAQFPAVQLKSIGGAGHWLHAQKPAIFNRLVQNFLDSSGN</sequence>
<dbReference type="PANTHER" id="PTHR46118">
    <property type="entry name" value="PROTEIN ABHD11"/>
    <property type="match status" value="1"/>
</dbReference>
<dbReference type="Proteomes" id="UP001195903">
    <property type="component" value="Unassembled WGS sequence"/>
</dbReference>
<accession>A0ABS5V682</accession>
<dbReference type="RefSeq" id="WP_214508257.1">
    <property type="nucleotide sequence ID" value="NZ_JAHEPS010000007.1"/>
</dbReference>
<evidence type="ECO:0000259" key="2">
    <source>
        <dbReference type="Pfam" id="PF00561"/>
    </source>
</evidence>
<dbReference type="Pfam" id="PF00561">
    <property type="entry name" value="Abhydrolase_1"/>
    <property type="match status" value="1"/>
</dbReference>
<dbReference type="GO" id="GO:0016787">
    <property type="term" value="F:hydrolase activity"/>
    <property type="evidence" value="ECO:0007669"/>
    <property type="project" value="UniProtKB-KW"/>
</dbReference>
<keyword evidence="1 3" id="KW-0378">Hydrolase</keyword>
<feature type="domain" description="AB hydrolase-1" evidence="2">
    <location>
        <begin position="12"/>
        <end position="255"/>
    </location>
</feature>
<evidence type="ECO:0000313" key="3">
    <source>
        <dbReference type="EMBL" id="MBT1445956.1"/>
    </source>
</evidence>
<gene>
    <name evidence="3" type="ORF">KJI95_15785</name>
</gene>
<protein>
    <submittedName>
        <fullName evidence="3">Alpha/beta fold hydrolase</fullName>
    </submittedName>
</protein>
<reference evidence="3 4" key="1">
    <citation type="submission" date="2021-05" db="EMBL/GenBank/DDBJ databases">
        <title>Shewanella sp. JM162201.</title>
        <authorList>
            <person name="Xu S."/>
            <person name="Li A."/>
        </authorList>
    </citation>
    <scope>NUCLEOTIDE SEQUENCE [LARGE SCALE GENOMIC DNA]</scope>
    <source>
        <strain evidence="3 4">JM162201</strain>
    </source>
</reference>
<name>A0ABS5V682_9GAMM</name>
<dbReference type="SUPFAM" id="SSF53474">
    <property type="entry name" value="alpha/beta-Hydrolases"/>
    <property type="match status" value="1"/>
</dbReference>
<dbReference type="PRINTS" id="PR00111">
    <property type="entry name" value="ABHYDROLASE"/>
</dbReference>
<dbReference type="Gene3D" id="3.40.50.1820">
    <property type="entry name" value="alpha/beta hydrolase"/>
    <property type="match status" value="1"/>
</dbReference>
<dbReference type="InterPro" id="IPR029058">
    <property type="entry name" value="AB_hydrolase_fold"/>
</dbReference>
<proteinExistence type="predicted"/>
<keyword evidence="4" id="KW-1185">Reference proteome</keyword>
<dbReference type="PANTHER" id="PTHR46118:SF4">
    <property type="entry name" value="PROTEIN ABHD11"/>
    <property type="match status" value="1"/>
</dbReference>